<name>A0A486STK2_KLEPN</name>
<dbReference type="EMBL" id="CAAHCW010000025">
    <property type="protein sequence ID" value="VGM17819.1"/>
    <property type="molecule type" value="Genomic_DNA"/>
</dbReference>
<organism evidence="1">
    <name type="scientific">Klebsiella pneumoniae</name>
    <dbReference type="NCBI Taxonomy" id="573"/>
    <lineage>
        <taxon>Bacteria</taxon>
        <taxon>Pseudomonadati</taxon>
        <taxon>Pseudomonadota</taxon>
        <taxon>Gammaproteobacteria</taxon>
        <taxon>Enterobacterales</taxon>
        <taxon>Enterobacteriaceae</taxon>
        <taxon>Klebsiella/Raoultella group</taxon>
        <taxon>Klebsiella</taxon>
        <taxon>Klebsiella pneumoniae complex</taxon>
    </lineage>
</organism>
<protein>
    <submittedName>
        <fullName evidence="1">Uncharacterized protein</fullName>
    </submittedName>
</protein>
<evidence type="ECO:0000313" key="1">
    <source>
        <dbReference type="EMBL" id="VGM17819.1"/>
    </source>
</evidence>
<gene>
    <name evidence="1" type="ORF">SAMEA4873645_05175</name>
</gene>
<reference evidence="1" key="1">
    <citation type="submission" date="2019-03" db="EMBL/GenBank/DDBJ databases">
        <authorList>
            <consortium name="Pathogen Informatics"/>
        </authorList>
    </citation>
    <scope>NUCLEOTIDE SEQUENCE</scope>
    <source>
        <strain evidence="1">5012STDY7626443</strain>
    </source>
</reference>
<dbReference type="AlphaFoldDB" id="A0A486STK2"/>
<accession>A0A486STK2</accession>
<sequence length="94" mass="9904">MNIEIIGWGLRKPAVVVSHELFGKGVCCLGCTDTAKPQLLDEAILQRQVSPLKTALGRTGIGTDTSDVQLVHGTVKLRLAISAVGLLVVALLQS</sequence>
<proteinExistence type="predicted"/>